<feature type="transmembrane region" description="Helical" evidence="5">
    <location>
        <begin position="84"/>
        <end position="103"/>
    </location>
</feature>
<dbReference type="SUPFAM" id="SSF103473">
    <property type="entry name" value="MFS general substrate transporter"/>
    <property type="match status" value="1"/>
</dbReference>
<keyword evidence="2 5" id="KW-0812">Transmembrane</keyword>
<evidence type="ECO:0000313" key="7">
    <source>
        <dbReference type="EMBL" id="MDT0349408.1"/>
    </source>
</evidence>
<sequence length="439" mass="44554">MTVSATAAPPVPVPRRKFFAGRSATLLSTASDEASTSLLPALLSVTLGSSPIALGLVEGLASAADGVARLGGGALSEDPRRRGWISAGSYVVMTALTGLIAVATSSLQVGALRAGTATARGLRSPQRYAAVPERAGSAGYGRAFGLERGLHHLASVGGPLLAFAGLAVFGVRGALLVAVVPGVVAAVLGVRMLRARPPAPPAKSPVRLRVRPVYRGALGRLMTGITLFEAVNFAAVLLILRATTLLQRQDLPLSPAAVAVLLYLFWRLAAAGAAPLSGRLVDRFGPVRVMTAGVAALLGAYAGFAFAEGTVPQLVACFVAAGAASGAIEAAEHVGVALYAPVDLRYSAFGTLSAVRSFGRLTATVGATVVWTALGPQWGLLLAAPFMAAAVGVMALRGPLTGLSIPPRLRALVRLALVALLPVAVAALLVALGLLRVYP</sequence>
<feature type="transmembrane region" description="Helical" evidence="5">
    <location>
        <begin position="160"/>
        <end position="188"/>
    </location>
</feature>
<evidence type="ECO:0000256" key="1">
    <source>
        <dbReference type="ARBA" id="ARBA00004651"/>
    </source>
</evidence>
<keyword evidence="3 5" id="KW-1133">Transmembrane helix</keyword>
<comment type="caution">
    <text evidence="7">The sequence shown here is derived from an EMBL/GenBank/DDBJ whole genome shotgun (WGS) entry which is preliminary data.</text>
</comment>
<evidence type="ECO:0000256" key="3">
    <source>
        <dbReference type="ARBA" id="ARBA00022989"/>
    </source>
</evidence>
<feature type="transmembrane region" description="Helical" evidence="5">
    <location>
        <begin position="412"/>
        <end position="435"/>
    </location>
</feature>
<feature type="transmembrane region" description="Helical" evidence="5">
    <location>
        <begin position="380"/>
        <end position="400"/>
    </location>
</feature>
<evidence type="ECO:0000256" key="2">
    <source>
        <dbReference type="ARBA" id="ARBA00022692"/>
    </source>
</evidence>
<reference evidence="8" key="1">
    <citation type="submission" date="2023-07" db="EMBL/GenBank/DDBJ databases">
        <title>30 novel species of actinomycetes from the DSMZ collection.</title>
        <authorList>
            <person name="Nouioui I."/>
        </authorList>
    </citation>
    <scope>NUCLEOTIDE SEQUENCE [LARGE SCALE GENOMIC DNA]</scope>
    <source>
        <strain evidence="8">DSM 45834</strain>
    </source>
</reference>
<dbReference type="PROSITE" id="PS50850">
    <property type="entry name" value="MFS"/>
    <property type="match status" value="1"/>
</dbReference>
<evidence type="ECO:0000256" key="4">
    <source>
        <dbReference type="ARBA" id="ARBA00023136"/>
    </source>
</evidence>
<dbReference type="Proteomes" id="UP001183202">
    <property type="component" value="Unassembled WGS sequence"/>
</dbReference>
<name>A0ABU2N7D7_9PSEU</name>
<protein>
    <submittedName>
        <fullName evidence="7">MFS transporter</fullName>
    </submittedName>
</protein>
<comment type="subcellular location">
    <subcellularLocation>
        <location evidence="1">Cell membrane</location>
        <topology evidence="1">Multi-pass membrane protein</topology>
    </subcellularLocation>
</comment>
<dbReference type="RefSeq" id="WP_311555442.1">
    <property type="nucleotide sequence ID" value="NZ_JAVREJ010000004.1"/>
</dbReference>
<feature type="transmembrane region" description="Helical" evidence="5">
    <location>
        <begin position="289"/>
        <end position="307"/>
    </location>
</feature>
<keyword evidence="4 5" id="KW-0472">Membrane</keyword>
<keyword evidence="8" id="KW-1185">Reference proteome</keyword>
<feature type="domain" description="Major facilitator superfamily (MFS) profile" evidence="6">
    <location>
        <begin position="212"/>
        <end position="439"/>
    </location>
</feature>
<dbReference type="EMBL" id="JAVREJ010000004">
    <property type="protein sequence ID" value="MDT0349408.1"/>
    <property type="molecule type" value="Genomic_DNA"/>
</dbReference>
<dbReference type="InterPro" id="IPR036259">
    <property type="entry name" value="MFS_trans_sf"/>
</dbReference>
<dbReference type="InterPro" id="IPR011701">
    <property type="entry name" value="MFS"/>
</dbReference>
<dbReference type="PANTHER" id="PTHR23518:SF2">
    <property type="entry name" value="MAJOR FACILITATOR SUPERFAMILY TRANSPORTER"/>
    <property type="match status" value="1"/>
</dbReference>
<accession>A0ABU2N7D7</accession>
<dbReference type="Pfam" id="PF07690">
    <property type="entry name" value="MFS_1"/>
    <property type="match status" value="1"/>
</dbReference>
<gene>
    <name evidence="7" type="ORF">RM445_07685</name>
</gene>
<evidence type="ECO:0000259" key="6">
    <source>
        <dbReference type="PROSITE" id="PS50850"/>
    </source>
</evidence>
<proteinExistence type="predicted"/>
<feature type="transmembrane region" description="Helical" evidence="5">
    <location>
        <begin position="217"/>
        <end position="240"/>
    </location>
</feature>
<dbReference type="Gene3D" id="1.20.1250.20">
    <property type="entry name" value="MFS general substrate transporter like domains"/>
    <property type="match status" value="2"/>
</dbReference>
<evidence type="ECO:0000256" key="5">
    <source>
        <dbReference type="SAM" id="Phobius"/>
    </source>
</evidence>
<feature type="transmembrane region" description="Helical" evidence="5">
    <location>
        <begin position="252"/>
        <end position="277"/>
    </location>
</feature>
<evidence type="ECO:0000313" key="8">
    <source>
        <dbReference type="Proteomes" id="UP001183202"/>
    </source>
</evidence>
<dbReference type="InterPro" id="IPR020846">
    <property type="entry name" value="MFS_dom"/>
</dbReference>
<organism evidence="7 8">
    <name type="scientific">Pseudonocardia charpentierae</name>
    <dbReference type="NCBI Taxonomy" id="3075545"/>
    <lineage>
        <taxon>Bacteria</taxon>
        <taxon>Bacillati</taxon>
        <taxon>Actinomycetota</taxon>
        <taxon>Actinomycetes</taxon>
        <taxon>Pseudonocardiales</taxon>
        <taxon>Pseudonocardiaceae</taxon>
        <taxon>Pseudonocardia</taxon>
    </lineage>
</organism>
<dbReference type="PANTHER" id="PTHR23518">
    <property type="entry name" value="C-METHYLTRANSFERASE"/>
    <property type="match status" value="1"/>
</dbReference>